<feature type="region of interest" description="Disordered" evidence="2">
    <location>
        <begin position="383"/>
        <end position="431"/>
    </location>
</feature>
<evidence type="ECO:0000313" key="4">
    <source>
        <dbReference type="Proteomes" id="UP001172457"/>
    </source>
</evidence>
<feature type="compositionally biased region" description="Polar residues" evidence="2">
    <location>
        <begin position="537"/>
        <end position="547"/>
    </location>
</feature>
<feature type="region of interest" description="Disordered" evidence="2">
    <location>
        <begin position="611"/>
        <end position="634"/>
    </location>
</feature>
<feature type="region of interest" description="Disordered" evidence="2">
    <location>
        <begin position="522"/>
        <end position="549"/>
    </location>
</feature>
<dbReference type="AlphaFoldDB" id="A0AA38U135"/>
<accession>A0AA38U135</accession>
<dbReference type="EMBL" id="JARYMX010000001">
    <property type="protein sequence ID" value="KAJ9566793.1"/>
    <property type="molecule type" value="Genomic_DNA"/>
</dbReference>
<protein>
    <recommendedName>
        <fullName evidence="5">Synaptobrevin, longin-like domain protein</fullName>
    </recommendedName>
</protein>
<feature type="compositionally biased region" description="Low complexity" evidence="2">
    <location>
        <begin position="277"/>
        <end position="299"/>
    </location>
</feature>
<keyword evidence="1" id="KW-0175">Coiled coil</keyword>
<feature type="compositionally biased region" description="Polar residues" evidence="2">
    <location>
        <begin position="406"/>
        <end position="415"/>
    </location>
</feature>
<keyword evidence="4" id="KW-1185">Reference proteome</keyword>
<gene>
    <name evidence="3" type="ORF">OSB04_002759</name>
</gene>
<feature type="region of interest" description="Disordered" evidence="2">
    <location>
        <begin position="256"/>
        <end position="355"/>
    </location>
</feature>
<evidence type="ECO:0000256" key="1">
    <source>
        <dbReference type="SAM" id="Coils"/>
    </source>
</evidence>
<name>A0AA38U135_9ASTR</name>
<evidence type="ECO:0000313" key="3">
    <source>
        <dbReference type="EMBL" id="KAJ9566793.1"/>
    </source>
</evidence>
<feature type="coiled-coil region" evidence="1">
    <location>
        <begin position="555"/>
        <end position="582"/>
    </location>
</feature>
<dbReference type="Proteomes" id="UP001172457">
    <property type="component" value="Chromosome 1"/>
</dbReference>
<evidence type="ECO:0008006" key="5">
    <source>
        <dbReference type="Google" id="ProtNLM"/>
    </source>
</evidence>
<feature type="compositionally biased region" description="Polar residues" evidence="2">
    <location>
        <begin position="612"/>
        <end position="624"/>
    </location>
</feature>
<evidence type="ECO:0000256" key="2">
    <source>
        <dbReference type="SAM" id="MobiDB-lite"/>
    </source>
</evidence>
<sequence>MATYYFVEGHNRVAYLTKDNSNEDFHEIIDFVTSSHIATAITINPIIYKGHMQQFWSNATSGEINGVATVSSKVGGRQLSINEAKIRAHLQLDDQNGITFFAISDIFENLKSMGYEGTIGNLKLDKSKFSPQWKFLVHTLIHSISKKSTSWNEFSSTIAYALICLANNQRFNFSKMIFDDIVAHIKAPLPKTLKKLFLYPRFIQVFINAELPGLAIPLDIYKGADPSPKMFAFLRKTNKGFSGSVTPLFSTMRRVTHPQDEDSGLQPNQSSTPPEILPTSSTSQSPQIPTSSTPTPSLTKDVTRHSGVPSSSMPSIPEPLSPSLEHSPMDIPQRESPRVSPNSQKVPSKEEVGHVDCKAQPTAHVQGAEQDRLNINKTFSMATQDEQSSRGPGCQETMGVADASARQRTTTNFSKDPSRAGNTPEHGEDRYTSDELMVAMGKIAADCTEALTLAKSQAVLISDLQKVVKVQQRLMQAGDTLLQEHDNRIAKQASKIMSQSMQISILRRMLYSFVAKKKRNPFQATQSPFSKGRAKGESSQSNKQQDAQQHDFEIEKVIEQQITQEEESEKRLEKEKEAVEVLLVGLPNRGFMEALPNRGFMADARKVVSPAAVQTSQPQQQNIASADPKGKGKMVEEPKKKAAARIPEDVNAKLSAAKIQEILDEDEIEDAELNERLSSMKRKKSIAKKPPPAKKRKIEEEADDSIIHWTTVKAGQKDDLKVVRRNGKEDVYFNLDKFISVCTRKDLDDFNKVGLELYGADFFGKSLQRLNTTVKMIMESLDRTYSPSFMNQRSLGIILWRVYPKSEVVMLRLTDGSDEFHLFEREYNMNLLRIEGILKKCNKYLKLNELERQYVARVKEMKRRITGEAVQEEEAYNPFGKVEKWEVISQSNTLYYKLDRHGGYKDFWKTFSDLLEHCSRDNLKEIFEHGMAVYGEVLNEEEVEDAIVDKIKKALEWLCMLFDVNRVQDLVVQEVEVVNQWVLYESCEVYAVVCDGSNCEYYLVEGDYNHSLAKLQKMIEKGLSCSISSEMGADLRERESEIRRDLNVFLSFLVLRMMATDIEIARNSTNVTQRKYMLDLLKETGMLGSKPVETPMNANEQLGDCNNDRLVNKDGIKSWWET</sequence>
<comment type="caution">
    <text evidence="3">The sequence shown here is derived from an EMBL/GenBank/DDBJ whole genome shotgun (WGS) entry which is preliminary data.</text>
</comment>
<proteinExistence type="predicted"/>
<reference evidence="3" key="1">
    <citation type="submission" date="2023-03" db="EMBL/GenBank/DDBJ databases">
        <title>Chromosome-scale reference genome and RAD-based genetic map of yellow starthistle (Centaurea solstitialis) reveal putative structural variation and QTLs associated with invader traits.</title>
        <authorList>
            <person name="Reatini B."/>
            <person name="Cang F.A."/>
            <person name="Jiang Q."/>
            <person name="Mckibben M.T.W."/>
            <person name="Barker M.S."/>
            <person name="Rieseberg L.H."/>
            <person name="Dlugosch K.M."/>
        </authorList>
    </citation>
    <scope>NUCLEOTIDE SEQUENCE</scope>
    <source>
        <strain evidence="3">CAN-66</strain>
        <tissue evidence="3">Leaf</tissue>
    </source>
</reference>
<organism evidence="3 4">
    <name type="scientific">Centaurea solstitialis</name>
    <name type="common">yellow star-thistle</name>
    <dbReference type="NCBI Taxonomy" id="347529"/>
    <lineage>
        <taxon>Eukaryota</taxon>
        <taxon>Viridiplantae</taxon>
        <taxon>Streptophyta</taxon>
        <taxon>Embryophyta</taxon>
        <taxon>Tracheophyta</taxon>
        <taxon>Spermatophyta</taxon>
        <taxon>Magnoliopsida</taxon>
        <taxon>eudicotyledons</taxon>
        <taxon>Gunneridae</taxon>
        <taxon>Pentapetalae</taxon>
        <taxon>asterids</taxon>
        <taxon>campanulids</taxon>
        <taxon>Asterales</taxon>
        <taxon>Asteraceae</taxon>
        <taxon>Carduoideae</taxon>
        <taxon>Cardueae</taxon>
        <taxon>Centaureinae</taxon>
        <taxon>Centaurea</taxon>
    </lineage>
</organism>